<feature type="signal peptide" evidence="1">
    <location>
        <begin position="1"/>
        <end position="29"/>
    </location>
</feature>
<keyword evidence="1" id="KW-0732">Signal</keyword>
<sequence length="88" mass="10319">MYELSSIYFFHHFLLWSLFVKQIMEEAVTKKFVHEDSSHFIALCSKYTPVFHNGLALTHTHTHTHTHIHTHTHAHIHVCVAVFVGTFH</sequence>
<dbReference type="Proteomes" id="UP000261480">
    <property type="component" value="Unplaced"/>
</dbReference>
<feature type="chain" id="PRO_5017344082" description="Secreted protein" evidence="1">
    <location>
        <begin position="30"/>
        <end position="88"/>
    </location>
</feature>
<reference evidence="2" key="2">
    <citation type="submission" date="2025-09" db="UniProtKB">
        <authorList>
            <consortium name="Ensembl"/>
        </authorList>
    </citation>
    <scope>IDENTIFICATION</scope>
</reference>
<evidence type="ECO:0000313" key="2">
    <source>
        <dbReference type="Ensembl" id="ENSPMEP00000034231.1"/>
    </source>
</evidence>
<organism evidence="2 3">
    <name type="scientific">Poecilia mexicana</name>
    <dbReference type="NCBI Taxonomy" id="48701"/>
    <lineage>
        <taxon>Eukaryota</taxon>
        <taxon>Metazoa</taxon>
        <taxon>Chordata</taxon>
        <taxon>Craniata</taxon>
        <taxon>Vertebrata</taxon>
        <taxon>Euteleostomi</taxon>
        <taxon>Actinopterygii</taxon>
        <taxon>Neopterygii</taxon>
        <taxon>Teleostei</taxon>
        <taxon>Neoteleostei</taxon>
        <taxon>Acanthomorphata</taxon>
        <taxon>Ovalentaria</taxon>
        <taxon>Atherinomorphae</taxon>
        <taxon>Cyprinodontiformes</taxon>
        <taxon>Poeciliidae</taxon>
        <taxon>Poeciliinae</taxon>
        <taxon>Poecilia</taxon>
    </lineage>
</organism>
<keyword evidence="3" id="KW-1185">Reference proteome</keyword>
<protein>
    <recommendedName>
        <fullName evidence="4">Secreted protein</fullName>
    </recommendedName>
</protein>
<evidence type="ECO:0008006" key="4">
    <source>
        <dbReference type="Google" id="ProtNLM"/>
    </source>
</evidence>
<reference evidence="2" key="1">
    <citation type="submission" date="2025-08" db="UniProtKB">
        <authorList>
            <consortium name="Ensembl"/>
        </authorList>
    </citation>
    <scope>IDENTIFICATION</scope>
</reference>
<evidence type="ECO:0000256" key="1">
    <source>
        <dbReference type="SAM" id="SignalP"/>
    </source>
</evidence>
<dbReference type="STRING" id="48701.ENSPMEP00000034231"/>
<name>A0A3B3Z3D2_9TELE</name>
<dbReference type="AlphaFoldDB" id="A0A3B3Z3D2"/>
<dbReference type="Ensembl" id="ENSPMET00000029763.1">
    <property type="protein sequence ID" value="ENSPMEP00000034231.1"/>
    <property type="gene ID" value="ENSPMEG00000023270.1"/>
</dbReference>
<proteinExistence type="predicted"/>
<evidence type="ECO:0000313" key="3">
    <source>
        <dbReference type="Proteomes" id="UP000261480"/>
    </source>
</evidence>
<accession>A0A3B3Z3D2</accession>